<dbReference type="PANTHER" id="PTHR24421:SF10">
    <property type="entry name" value="NITRATE_NITRITE SENSOR PROTEIN NARQ"/>
    <property type="match status" value="1"/>
</dbReference>
<dbReference type="CDD" id="cd16917">
    <property type="entry name" value="HATPase_UhpB-NarQ-NarX-like"/>
    <property type="match status" value="1"/>
</dbReference>
<keyword evidence="8" id="KW-0902">Two-component regulatory system</keyword>
<feature type="transmembrane region" description="Helical" evidence="10">
    <location>
        <begin position="222"/>
        <end position="242"/>
    </location>
</feature>
<dbReference type="InterPro" id="IPR036890">
    <property type="entry name" value="HATPase_C_sf"/>
</dbReference>
<dbReference type="PANTHER" id="PTHR24421">
    <property type="entry name" value="NITRATE/NITRITE SENSOR PROTEIN NARX-RELATED"/>
    <property type="match status" value="1"/>
</dbReference>
<evidence type="ECO:0000256" key="3">
    <source>
        <dbReference type="ARBA" id="ARBA00022553"/>
    </source>
</evidence>
<comment type="catalytic activity">
    <reaction evidence="1">
        <text>ATP + protein L-histidine = ADP + protein N-phospho-L-histidine.</text>
        <dbReference type="EC" id="2.7.13.3"/>
    </reaction>
</comment>
<keyword evidence="10" id="KW-0472">Membrane</keyword>
<evidence type="ECO:0000313" key="12">
    <source>
        <dbReference type="EMBL" id="GAA4257501.1"/>
    </source>
</evidence>
<name>A0ABP8DJC6_9ACTN</name>
<feature type="transmembrane region" description="Helical" evidence="10">
    <location>
        <begin position="56"/>
        <end position="88"/>
    </location>
</feature>
<evidence type="ECO:0000256" key="8">
    <source>
        <dbReference type="ARBA" id="ARBA00023012"/>
    </source>
</evidence>
<dbReference type="Pfam" id="PF02518">
    <property type="entry name" value="HATPase_c"/>
    <property type="match status" value="1"/>
</dbReference>
<feature type="domain" description="Histidine kinase/HSP90-like ATPase" evidence="11">
    <location>
        <begin position="521"/>
        <end position="611"/>
    </location>
</feature>
<sequence length="613" mass="62476">MPLAAAAFLASVAGIWRSAPHGGDVWAVVWELVGGAGFAAAGVVVLAEGGRRSPGWLLLGGGVLLLAGPASASGAVAGAGLVLVPLALLRVVEPRPAPRLLAGADLAIVAAGAVAVTAGALRRFELCLSAVTAAGTVALCAGWLLFELTAGEDRRRVLWVVFGTSVTGPTGMLLLVALDEPGVHNVAVGAATAALTLALPACAVLALVWPRAFDVRAVARRATLLVVMFALVGAVYVGVETFAEIATGDPPARWVRVLTVFGIAAGFRPAMGWIRGTIDELLFGAPPDPLDTLARLGSHLAVGAAPPQWLDTLRAALGVPTVQLRGADGGVVARAGTHDAAAGAATAVTELRAGGRCVGDLVVTLPPDQLRLPPRTAAVLDLVAAPLAQSLHAAELAEQLRASRGRVVAALEEERRRMRRDLHDGLGPTLTGIAYSADASANLLRADPDEAGRLLRQLRADAGDAIAEVRRIVYGLRPRALDELGLVGAVRQQVSHLRCADGSPLAVTITAPAGLPELPAAVEVAAYRVAVEAVTNVARHAGVAAAGVDLALLGDRALRVTVHDDGPATGPWRPGIGLTSMRERVEQIGGSLTVDSGDGGSTVTAEIPLDVAP</sequence>
<evidence type="ECO:0000256" key="2">
    <source>
        <dbReference type="ARBA" id="ARBA00012438"/>
    </source>
</evidence>
<evidence type="ECO:0000313" key="13">
    <source>
        <dbReference type="Proteomes" id="UP001500620"/>
    </source>
</evidence>
<accession>A0ABP8DJC6</accession>
<evidence type="ECO:0000256" key="9">
    <source>
        <dbReference type="SAM" id="MobiDB-lite"/>
    </source>
</evidence>
<dbReference type="Proteomes" id="UP001500620">
    <property type="component" value="Unassembled WGS sequence"/>
</dbReference>
<dbReference type="SUPFAM" id="SSF55874">
    <property type="entry name" value="ATPase domain of HSP90 chaperone/DNA topoisomerase II/histidine kinase"/>
    <property type="match status" value="1"/>
</dbReference>
<feature type="transmembrane region" description="Helical" evidence="10">
    <location>
        <begin position="254"/>
        <end position="274"/>
    </location>
</feature>
<keyword evidence="3" id="KW-0597">Phosphoprotein</keyword>
<evidence type="ECO:0000256" key="6">
    <source>
        <dbReference type="ARBA" id="ARBA00022777"/>
    </source>
</evidence>
<evidence type="ECO:0000256" key="5">
    <source>
        <dbReference type="ARBA" id="ARBA00022741"/>
    </source>
</evidence>
<dbReference type="Gene3D" id="3.30.565.10">
    <property type="entry name" value="Histidine kinase-like ATPase, C-terminal domain"/>
    <property type="match status" value="1"/>
</dbReference>
<keyword evidence="10" id="KW-1133">Transmembrane helix</keyword>
<feature type="transmembrane region" description="Helical" evidence="10">
    <location>
        <begin position="27"/>
        <end position="47"/>
    </location>
</feature>
<protein>
    <recommendedName>
        <fullName evidence="2">histidine kinase</fullName>
        <ecNumber evidence="2">2.7.13.3</ecNumber>
    </recommendedName>
</protein>
<organism evidence="12 13">
    <name type="scientific">Dactylosporangium darangshiense</name>
    <dbReference type="NCBI Taxonomy" id="579108"/>
    <lineage>
        <taxon>Bacteria</taxon>
        <taxon>Bacillati</taxon>
        <taxon>Actinomycetota</taxon>
        <taxon>Actinomycetes</taxon>
        <taxon>Micromonosporales</taxon>
        <taxon>Micromonosporaceae</taxon>
        <taxon>Dactylosporangium</taxon>
    </lineage>
</organism>
<keyword evidence="4" id="KW-0808">Transferase</keyword>
<feature type="transmembrane region" description="Helical" evidence="10">
    <location>
        <begin position="158"/>
        <end position="178"/>
    </location>
</feature>
<reference evidence="13" key="1">
    <citation type="journal article" date="2019" name="Int. J. Syst. Evol. Microbiol.">
        <title>The Global Catalogue of Microorganisms (GCM) 10K type strain sequencing project: providing services to taxonomists for standard genome sequencing and annotation.</title>
        <authorList>
            <consortium name="The Broad Institute Genomics Platform"/>
            <consortium name="The Broad Institute Genome Sequencing Center for Infectious Disease"/>
            <person name="Wu L."/>
            <person name="Ma J."/>
        </authorList>
    </citation>
    <scope>NUCLEOTIDE SEQUENCE [LARGE SCALE GENOMIC DNA]</scope>
    <source>
        <strain evidence="13">JCM 17441</strain>
    </source>
</reference>
<dbReference type="InterPro" id="IPR003594">
    <property type="entry name" value="HATPase_dom"/>
</dbReference>
<keyword evidence="5" id="KW-0547">Nucleotide-binding</keyword>
<keyword evidence="10" id="KW-0812">Transmembrane</keyword>
<evidence type="ECO:0000256" key="7">
    <source>
        <dbReference type="ARBA" id="ARBA00022840"/>
    </source>
</evidence>
<keyword evidence="13" id="KW-1185">Reference proteome</keyword>
<keyword evidence="7" id="KW-0067">ATP-binding</keyword>
<feature type="transmembrane region" description="Helical" evidence="10">
    <location>
        <begin position="100"/>
        <end position="121"/>
    </location>
</feature>
<gene>
    <name evidence="12" type="ORF">GCM10022255_074530</name>
</gene>
<evidence type="ECO:0000256" key="1">
    <source>
        <dbReference type="ARBA" id="ARBA00000085"/>
    </source>
</evidence>
<feature type="region of interest" description="Disordered" evidence="9">
    <location>
        <begin position="591"/>
        <end position="613"/>
    </location>
</feature>
<dbReference type="Pfam" id="PF07730">
    <property type="entry name" value="HisKA_3"/>
    <property type="match status" value="1"/>
</dbReference>
<dbReference type="SMART" id="SM00387">
    <property type="entry name" value="HATPase_c"/>
    <property type="match status" value="1"/>
</dbReference>
<comment type="caution">
    <text evidence="12">The sequence shown here is derived from an EMBL/GenBank/DDBJ whole genome shotgun (WGS) entry which is preliminary data.</text>
</comment>
<feature type="transmembrane region" description="Helical" evidence="10">
    <location>
        <begin position="126"/>
        <end position="146"/>
    </location>
</feature>
<dbReference type="Gene3D" id="1.20.5.1930">
    <property type="match status" value="1"/>
</dbReference>
<dbReference type="EC" id="2.7.13.3" evidence="2"/>
<proteinExistence type="predicted"/>
<dbReference type="InterPro" id="IPR050482">
    <property type="entry name" value="Sensor_HK_TwoCompSys"/>
</dbReference>
<evidence type="ECO:0000256" key="10">
    <source>
        <dbReference type="SAM" id="Phobius"/>
    </source>
</evidence>
<keyword evidence="6" id="KW-0418">Kinase</keyword>
<evidence type="ECO:0000256" key="4">
    <source>
        <dbReference type="ARBA" id="ARBA00022679"/>
    </source>
</evidence>
<feature type="transmembrane region" description="Helical" evidence="10">
    <location>
        <begin position="185"/>
        <end position="210"/>
    </location>
</feature>
<dbReference type="InterPro" id="IPR011712">
    <property type="entry name" value="Sig_transdc_His_kin_sub3_dim/P"/>
</dbReference>
<dbReference type="EMBL" id="BAABAT010000027">
    <property type="protein sequence ID" value="GAA4257501.1"/>
    <property type="molecule type" value="Genomic_DNA"/>
</dbReference>
<evidence type="ECO:0000259" key="11">
    <source>
        <dbReference type="SMART" id="SM00387"/>
    </source>
</evidence>